<accession>A0A915Q0E9</accession>
<reference evidence="3" key="1">
    <citation type="submission" date="2022-11" db="UniProtKB">
        <authorList>
            <consortium name="WormBaseParasite"/>
        </authorList>
    </citation>
    <scope>IDENTIFICATION</scope>
</reference>
<sequence>MRKGEGVGDGGSGDGGGGGGAAERRRNTGHDQMTIADVKPDWNIDRCTLPDKAKYPTRPDLTALHRTAPHLTPPYPRATFHPQHSNRNPSKLRKQYYRILIRSTHSLHIGYSQGYMISSTTVQPDHEMDWRESL</sequence>
<feature type="compositionally biased region" description="Gly residues" evidence="1">
    <location>
        <begin position="7"/>
        <end position="21"/>
    </location>
</feature>
<keyword evidence="2" id="KW-1185">Reference proteome</keyword>
<proteinExistence type="predicted"/>
<evidence type="ECO:0000313" key="2">
    <source>
        <dbReference type="Proteomes" id="UP000887581"/>
    </source>
</evidence>
<feature type="region of interest" description="Disordered" evidence="1">
    <location>
        <begin position="1"/>
        <end position="37"/>
    </location>
</feature>
<organism evidence="2 3">
    <name type="scientific">Setaria digitata</name>
    <dbReference type="NCBI Taxonomy" id="48799"/>
    <lineage>
        <taxon>Eukaryota</taxon>
        <taxon>Metazoa</taxon>
        <taxon>Ecdysozoa</taxon>
        <taxon>Nematoda</taxon>
        <taxon>Chromadorea</taxon>
        <taxon>Rhabditida</taxon>
        <taxon>Spirurina</taxon>
        <taxon>Spiruromorpha</taxon>
        <taxon>Filarioidea</taxon>
        <taxon>Setariidae</taxon>
        <taxon>Setaria</taxon>
    </lineage>
</organism>
<evidence type="ECO:0000256" key="1">
    <source>
        <dbReference type="SAM" id="MobiDB-lite"/>
    </source>
</evidence>
<evidence type="ECO:0000313" key="3">
    <source>
        <dbReference type="WBParaSite" id="sdigi.contig408.g8122.t1"/>
    </source>
</evidence>
<dbReference type="Proteomes" id="UP000887581">
    <property type="component" value="Unplaced"/>
</dbReference>
<feature type="region of interest" description="Disordered" evidence="1">
    <location>
        <begin position="66"/>
        <end position="91"/>
    </location>
</feature>
<dbReference type="AlphaFoldDB" id="A0A915Q0E9"/>
<dbReference type="WBParaSite" id="sdigi.contig408.g8122.t1">
    <property type="protein sequence ID" value="sdigi.contig408.g8122.t1"/>
    <property type="gene ID" value="sdigi.contig408.g8122"/>
</dbReference>
<name>A0A915Q0E9_9BILA</name>
<protein>
    <submittedName>
        <fullName evidence="3">Uncharacterized protein</fullName>
    </submittedName>
</protein>